<dbReference type="EMBL" id="JACGWS010000005">
    <property type="protein sequence ID" value="MBC8755055.1"/>
    <property type="molecule type" value="Genomic_DNA"/>
</dbReference>
<dbReference type="Proteomes" id="UP000619238">
    <property type="component" value="Unassembled WGS sequence"/>
</dbReference>
<accession>A0ABR7Q924</accession>
<gene>
    <name evidence="1" type="ORF">H2O64_10255</name>
</gene>
<keyword evidence="2" id="KW-1185">Reference proteome</keyword>
<organism evidence="1 2">
    <name type="scientific">Kordia aestuariivivens</name>
    <dbReference type="NCBI Taxonomy" id="2759037"/>
    <lineage>
        <taxon>Bacteria</taxon>
        <taxon>Pseudomonadati</taxon>
        <taxon>Bacteroidota</taxon>
        <taxon>Flavobacteriia</taxon>
        <taxon>Flavobacteriales</taxon>
        <taxon>Flavobacteriaceae</taxon>
        <taxon>Kordia</taxon>
    </lineage>
</organism>
<comment type="caution">
    <text evidence="1">The sequence shown here is derived from an EMBL/GenBank/DDBJ whole genome shotgun (WGS) entry which is preliminary data.</text>
</comment>
<dbReference type="Gene3D" id="2.120.10.30">
    <property type="entry name" value="TolB, C-terminal domain"/>
    <property type="match status" value="1"/>
</dbReference>
<reference evidence="1 2" key="1">
    <citation type="submission" date="2020-07" db="EMBL/GenBank/DDBJ databases">
        <title>Description of Kordia aestuariivivens sp. nov., isolated from a tidal flat.</title>
        <authorList>
            <person name="Park S."/>
            <person name="Yoon J.-H."/>
        </authorList>
    </citation>
    <scope>NUCLEOTIDE SEQUENCE [LARGE SCALE GENOMIC DNA]</scope>
    <source>
        <strain evidence="1 2">YSTF-M3</strain>
    </source>
</reference>
<dbReference type="PROSITE" id="PS51257">
    <property type="entry name" value="PROKAR_LIPOPROTEIN"/>
    <property type="match status" value="1"/>
</dbReference>
<dbReference type="RefSeq" id="WP_187562102.1">
    <property type="nucleotide sequence ID" value="NZ_JACGWS010000005.1"/>
</dbReference>
<dbReference type="InterPro" id="IPR011659">
    <property type="entry name" value="WD40"/>
</dbReference>
<dbReference type="SUPFAM" id="SSF82171">
    <property type="entry name" value="DPP6 N-terminal domain-like"/>
    <property type="match status" value="1"/>
</dbReference>
<proteinExistence type="predicted"/>
<evidence type="ECO:0000313" key="1">
    <source>
        <dbReference type="EMBL" id="MBC8755055.1"/>
    </source>
</evidence>
<evidence type="ECO:0000313" key="2">
    <source>
        <dbReference type="Proteomes" id="UP000619238"/>
    </source>
</evidence>
<protein>
    <submittedName>
        <fullName evidence="1">PD40 domain-containing protein</fullName>
    </submittedName>
</protein>
<dbReference type="Pfam" id="PF07676">
    <property type="entry name" value="PD40"/>
    <property type="match status" value="3"/>
</dbReference>
<name>A0ABR7Q924_9FLAO</name>
<dbReference type="InterPro" id="IPR011042">
    <property type="entry name" value="6-blade_b-propeller_TolB-like"/>
</dbReference>
<sequence>MIQKIQRNVAIAICAFGLFSCTENSAPLKYSQEAVKVPTLFAEGIISSKMHNEFNLEFSPNGKTVYFTRRVDGEPQKILVSTFENNTWSAPKLTSFSISRDEMPSITPNGKQLYFASTRRIPTEESKGNFDMNIWVTEKENDSWSEAKPVDSVINKVQIEGEKWPSSNESSLYTQDGKTFYYSTMMRNSKGIGIYTTTLENGKFSTPKRIEGLLEDEKYWISGPTLSPDGNYLLFNAYGVKGGVGGEDLYASKKTENGWSKAVSLGNIINTKHEEGAAKFSRDGHCFFFTRDDKISAEEDGIWSIYYIETSYLKLESLFN</sequence>